<sequence length="57" mass="6155">MAAMKPRTGDGPMEIVKEGRGIVFRLPIDGGGRLVVELNQDEVDQLGTVIEGFQASR</sequence>
<protein>
    <recommendedName>
        <fullName evidence="3">DUF3117 domain-containing protein</fullName>
    </recommendedName>
</protein>
<comment type="caution">
    <text evidence="1">The sequence shown here is derived from an EMBL/GenBank/DDBJ whole genome shotgun (WGS) entry which is preliminary data.</text>
</comment>
<organism evidence="1 2">
    <name type="scientific">Falsarthrobacter nasiphocae</name>
    <dbReference type="NCBI Taxonomy" id="189863"/>
    <lineage>
        <taxon>Bacteria</taxon>
        <taxon>Bacillati</taxon>
        <taxon>Actinomycetota</taxon>
        <taxon>Actinomycetes</taxon>
        <taxon>Micrococcales</taxon>
        <taxon>Micrococcaceae</taxon>
        <taxon>Falsarthrobacter</taxon>
    </lineage>
</organism>
<dbReference type="EMBL" id="JAVDUI010000001">
    <property type="protein sequence ID" value="MDR6891479.1"/>
    <property type="molecule type" value="Genomic_DNA"/>
</dbReference>
<dbReference type="Proteomes" id="UP001247307">
    <property type="component" value="Unassembled WGS sequence"/>
</dbReference>
<name>A0AAE3YDP6_9MICC</name>
<reference evidence="1" key="1">
    <citation type="submission" date="2023-07" db="EMBL/GenBank/DDBJ databases">
        <title>Sequencing the genomes of 1000 actinobacteria strains.</title>
        <authorList>
            <person name="Klenk H.-P."/>
        </authorList>
    </citation>
    <scope>NUCLEOTIDE SEQUENCE</scope>
    <source>
        <strain evidence="1">DSM 13988</strain>
    </source>
</reference>
<accession>A0AAE3YDP6</accession>
<evidence type="ECO:0000313" key="2">
    <source>
        <dbReference type="Proteomes" id="UP001247307"/>
    </source>
</evidence>
<dbReference type="Pfam" id="PF11314">
    <property type="entry name" value="DUF3117"/>
    <property type="match status" value="1"/>
</dbReference>
<evidence type="ECO:0008006" key="3">
    <source>
        <dbReference type="Google" id="ProtNLM"/>
    </source>
</evidence>
<dbReference type="InterPro" id="IPR021465">
    <property type="entry name" value="DUF3117"/>
</dbReference>
<gene>
    <name evidence="1" type="ORF">J2S35_000419</name>
</gene>
<dbReference type="AlphaFoldDB" id="A0AAE3YDP6"/>
<evidence type="ECO:0000313" key="1">
    <source>
        <dbReference type="EMBL" id="MDR6891479.1"/>
    </source>
</evidence>
<keyword evidence="2" id="KW-1185">Reference proteome</keyword>
<dbReference type="RefSeq" id="WP_309849318.1">
    <property type="nucleotide sequence ID" value="NZ_BAAAIU010000024.1"/>
</dbReference>
<proteinExistence type="predicted"/>